<dbReference type="SUPFAM" id="SSF81383">
    <property type="entry name" value="F-box domain"/>
    <property type="match status" value="1"/>
</dbReference>
<organism evidence="3 4">
    <name type="scientific">Linnemannia exigua</name>
    <dbReference type="NCBI Taxonomy" id="604196"/>
    <lineage>
        <taxon>Eukaryota</taxon>
        <taxon>Fungi</taxon>
        <taxon>Fungi incertae sedis</taxon>
        <taxon>Mucoromycota</taxon>
        <taxon>Mortierellomycotina</taxon>
        <taxon>Mortierellomycetes</taxon>
        <taxon>Mortierellales</taxon>
        <taxon>Mortierellaceae</taxon>
        <taxon>Linnemannia</taxon>
    </lineage>
</organism>
<gene>
    <name evidence="3" type="ORF">BGZ95_004545</name>
</gene>
<feature type="non-terminal residue" evidence="3">
    <location>
        <position position="433"/>
    </location>
</feature>
<dbReference type="SUPFAM" id="SSF52047">
    <property type="entry name" value="RNI-like"/>
    <property type="match status" value="1"/>
</dbReference>
<dbReference type="Gene3D" id="1.20.1280.50">
    <property type="match status" value="1"/>
</dbReference>
<dbReference type="InterPro" id="IPR032675">
    <property type="entry name" value="LRR_dom_sf"/>
</dbReference>
<dbReference type="InterPro" id="IPR001810">
    <property type="entry name" value="F-box_dom"/>
</dbReference>
<feature type="compositionally biased region" description="Polar residues" evidence="1">
    <location>
        <begin position="1"/>
        <end position="10"/>
    </location>
</feature>
<dbReference type="PROSITE" id="PS50181">
    <property type="entry name" value="FBOX"/>
    <property type="match status" value="1"/>
</dbReference>
<name>A0AAD4D2X1_9FUNG</name>
<dbReference type="SMART" id="SM00256">
    <property type="entry name" value="FBOX"/>
    <property type="match status" value="1"/>
</dbReference>
<dbReference type="InterPro" id="IPR036047">
    <property type="entry name" value="F-box-like_dom_sf"/>
</dbReference>
<evidence type="ECO:0000259" key="2">
    <source>
        <dbReference type="PROSITE" id="PS50181"/>
    </source>
</evidence>
<dbReference type="GO" id="GO:0031146">
    <property type="term" value="P:SCF-dependent proteasomal ubiquitin-dependent protein catabolic process"/>
    <property type="evidence" value="ECO:0007669"/>
    <property type="project" value="TreeGrafter"/>
</dbReference>
<dbReference type="Pfam" id="PF12937">
    <property type="entry name" value="F-box-like"/>
    <property type="match status" value="1"/>
</dbReference>
<dbReference type="EMBL" id="JAAAIL010002146">
    <property type="protein sequence ID" value="KAG0259952.1"/>
    <property type="molecule type" value="Genomic_DNA"/>
</dbReference>
<dbReference type="PANTHER" id="PTHR13318">
    <property type="entry name" value="PARTNER OF PAIRED, ISOFORM B-RELATED"/>
    <property type="match status" value="1"/>
</dbReference>
<accession>A0AAD4D2X1</accession>
<keyword evidence="4" id="KW-1185">Reference proteome</keyword>
<evidence type="ECO:0000313" key="4">
    <source>
        <dbReference type="Proteomes" id="UP001194580"/>
    </source>
</evidence>
<dbReference type="Proteomes" id="UP001194580">
    <property type="component" value="Unassembled WGS sequence"/>
</dbReference>
<evidence type="ECO:0000313" key="3">
    <source>
        <dbReference type="EMBL" id="KAG0259952.1"/>
    </source>
</evidence>
<comment type="caution">
    <text evidence="3">The sequence shown here is derived from an EMBL/GenBank/DDBJ whole genome shotgun (WGS) entry which is preliminary data.</text>
</comment>
<proteinExistence type="predicted"/>
<dbReference type="AlphaFoldDB" id="A0AAD4D2X1"/>
<sequence>MPATSQTRTPQARRPSRGRPQLPTEILDIIFAHLTRRDLLTVSKVCKTWRPSACHQLWKNIDALPLNSDFLQLLPTHGHLTHRLDLILHAQSKLEGKPNDLLAQVLQDTPRLQHLCIHLLGYESGEFLQPSFAAIRTYVGGSLTSLGLKGMTYAMESEAAAREFFLSLSRLTRFEMDGPVFEDLSLILDSLPLLTAVAFKGDRVRSRRSGVLTNSNLQLIGTKLPLLRELTVHFNETINIEGLENFSATCPRLTRVDLRGCQGMLAYDLTIFLSAQPHLTHVSLADTNLNDAGLLILASPARAAQLMVLNIRKCRNVQTRGVSQVVVACTNLQELNVSNCPGVWMDVFSFAWSCLGLLRLNLGGIQGPMPSQDGSDTYVKRVIREEDLVNMYTQLGRLHHLEELTLSPLPFYLRLFELGRASVESMTRLEHIS</sequence>
<feature type="region of interest" description="Disordered" evidence="1">
    <location>
        <begin position="1"/>
        <end position="20"/>
    </location>
</feature>
<reference evidence="3" key="1">
    <citation type="journal article" date="2020" name="Fungal Divers.">
        <title>Resolving the Mortierellaceae phylogeny through synthesis of multi-gene phylogenetics and phylogenomics.</title>
        <authorList>
            <person name="Vandepol N."/>
            <person name="Liber J."/>
            <person name="Desiro A."/>
            <person name="Na H."/>
            <person name="Kennedy M."/>
            <person name="Barry K."/>
            <person name="Grigoriev I.V."/>
            <person name="Miller A.N."/>
            <person name="O'Donnell K."/>
            <person name="Stajich J.E."/>
            <person name="Bonito G."/>
        </authorList>
    </citation>
    <scope>NUCLEOTIDE SEQUENCE</scope>
    <source>
        <strain evidence="3">NRRL 28262</strain>
    </source>
</reference>
<evidence type="ECO:0000256" key="1">
    <source>
        <dbReference type="SAM" id="MobiDB-lite"/>
    </source>
</evidence>
<feature type="domain" description="F-box" evidence="2">
    <location>
        <begin position="16"/>
        <end position="61"/>
    </location>
</feature>
<dbReference type="Gene3D" id="3.80.10.10">
    <property type="entry name" value="Ribonuclease Inhibitor"/>
    <property type="match status" value="2"/>
</dbReference>
<protein>
    <recommendedName>
        <fullName evidence="2">F-box domain-containing protein</fullName>
    </recommendedName>
</protein>
<dbReference type="GO" id="GO:0019005">
    <property type="term" value="C:SCF ubiquitin ligase complex"/>
    <property type="evidence" value="ECO:0007669"/>
    <property type="project" value="TreeGrafter"/>
</dbReference>